<keyword evidence="3" id="KW-1185">Reference proteome</keyword>
<dbReference type="EMBL" id="JBEPNW010000002">
    <property type="protein sequence ID" value="MET3867124.1"/>
    <property type="molecule type" value="Genomic_DNA"/>
</dbReference>
<proteinExistence type="predicted"/>
<dbReference type="Proteomes" id="UP001549119">
    <property type="component" value="Unassembled WGS sequence"/>
</dbReference>
<evidence type="ECO:0000259" key="1">
    <source>
        <dbReference type="Pfam" id="PF00903"/>
    </source>
</evidence>
<organism evidence="2 3">
    <name type="scientific">Methylobacterium radiotolerans</name>
    <dbReference type="NCBI Taxonomy" id="31998"/>
    <lineage>
        <taxon>Bacteria</taxon>
        <taxon>Pseudomonadati</taxon>
        <taxon>Pseudomonadota</taxon>
        <taxon>Alphaproteobacteria</taxon>
        <taxon>Hyphomicrobiales</taxon>
        <taxon>Methylobacteriaceae</taxon>
        <taxon>Methylobacterium</taxon>
    </lineage>
</organism>
<name>A0ABV2NKZ1_9HYPH</name>
<dbReference type="InterPro" id="IPR029068">
    <property type="entry name" value="Glyas_Bleomycin-R_OHBP_Dase"/>
</dbReference>
<feature type="domain" description="Glyoxalase/fosfomycin resistance/dioxygenase" evidence="1">
    <location>
        <begin position="5"/>
        <end position="77"/>
    </location>
</feature>
<protein>
    <recommendedName>
        <fullName evidence="1">Glyoxalase/fosfomycin resistance/dioxygenase domain-containing protein</fullName>
    </recommendedName>
</protein>
<sequence>MTGAEGAQVRMAVVALAGQTIELLEYRGARARPAAPPAPFDPGFAHLALIVNDLDAVLSRIAGYGWKAQCTPQSIAAGPRA</sequence>
<dbReference type="RefSeq" id="WP_312892722.1">
    <property type="nucleotide sequence ID" value="NZ_JBEPNV010000001.1"/>
</dbReference>
<dbReference type="InterPro" id="IPR004360">
    <property type="entry name" value="Glyas_Fos-R_dOase_dom"/>
</dbReference>
<dbReference type="Pfam" id="PF00903">
    <property type="entry name" value="Glyoxalase"/>
    <property type="match status" value="1"/>
</dbReference>
<gene>
    <name evidence="2" type="ORF">ABIC20_004433</name>
</gene>
<dbReference type="SUPFAM" id="SSF54593">
    <property type="entry name" value="Glyoxalase/Bleomycin resistance protein/Dihydroxybiphenyl dioxygenase"/>
    <property type="match status" value="1"/>
</dbReference>
<evidence type="ECO:0000313" key="2">
    <source>
        <dbReference type="EMBL" id="MET3867124.1"/>
    </source>
</evidence>
<reference evidence="2 3" key="1">
    <citation type="submission" date="2024-06" db="EMBL/GenBank/DDBJ databases">
        <title>Genomics of switchgrass bacterial isolates.</title>
        <authorList>
            <person name="Shade A."/>
        </authorList>
    </citation>
    <scope>NUCLEOTIDE SEQUENCE [LARGE SCALE GENOMIC DNA]</scope>
    <source>
        <strain evidence="2 3">PvP084</strain>
    </source>
</reference>
<comment type="caution">
    <text evidence="2">The sequence shown here is derived from an EMBL/GenBank/DDBJ whole genome shotgun (WGS) entry which is preliminary data.</text>
</comment>
<accession>A0ABV2NKZ1</accession>
<evidence type="ECO:0000313" key="3">
    <source>
        <dbReference type="Proteomes" id="UP001549119"/>
    </source>
</evidence>
<dbReference type="Gene3D" id="3.10.180.10">
    <property type="entry name" value="2,3-Dihydroxybiphenyl 1,2-Dioxygenase, domain 1"/>
    <property type="match status" value="1"/>
</dbReference>